<evidence type="ECO:0000313" key="2">
    <source>
        <dbReference type="Proteomes" id="UP000054321"/>
    </source>
</evidence>
<sequence length="112" mass="12808">MEPVWPRIGPEPTNLKEHTMYLYEAFAYLKTVQGQVVAIPVEIIDPYIESTLHLLLKVSQHLTDYHDVTALTIQLRDLKKQLMTQHTEHVKEHEAIKTAIQTATAPLLNAIL</sequence>
<evidence type="ECO:0000313" key="1">
    <source>
        <dbReference type="EMBL" id="KIN02899.1"/>
    </source>
</evidence>
<proteinExistence type="predicted"/>
<keyword evidence="2" id="KW-1185">Reference proteome</keyword>
<organism evidence="1 2">
    <name type="scientific">Oidiodendron maius (strain Zn)</name>
    <dbReference type="NCBI Taxonomy" id="913774"/>
    <lineage>
        <taxon>Eukaryota</taxon>
        <taxon>Fungi</taxon>
        <taxon>Dikarya</taxon>
        <taxon>Ascomycota</taxon>
        <taxon>Pezizomycotina</taxon>
        <taxon>Leotiomycetes</taxon>
        <taxon>Leotiomycetes incertae sedis</taxon>
        <taxon>Myxotrichaceae</taxon>
        <taxon>Oidiodendron</taxon>
    </lineage>
</organism>
<dbReference type="Proteomes" id="UP000054321">
    <property type="component" value="Unassembled WGS sequence"/>
</dbReference>
<reference evidence="1 2" key="1">
    <citation type="submission" date="2014-04" db="EMBL/GenBank/DDBJ databases">
        <authorList>
            <consortium name="DOE Joint Genome Institute"/>
            <person name="Kuo A."/>
            <person name="Martino E."/>
            <person name="Perotto S."/>
            <person name="Kohler A."/>
            <person name="Nagy L.G."/>
            <person name="Floudas D."/>
            <person name="Copeland A."/>
            <person name="Barry K.W."/>
            <person name="Cichocki N."/>
            <person name="Veneault-Fourrey C."/>
            <person name="LaButti K."/>
            <person name="Lindquist E.A."/>
            <person name="Lipzen A."/>
            <person name="Lundell T."/>
            <person name="Morin E."/>
            <person name="Murat C."/>
            <person name="Sun H."/>
            <person name="Tunlid A."/>
            <person name="Henrissat B."/>
            <person name="Grigoriev I.V."/>
            <person name="Hibbett D.S."/>
            <person name="Martin F."/>
            <person name="Nordberg H.P."/>
            <person name="Cantor M.N."/>
            <person name="Hua S.X."/>
        </authorList>
    </citation>
    <scope>NUCLEOTIDE SEQUENCE [LARGE SCALE GENOMIC DNA]</scope>
    <source>
        <strain evidence="1 2">Zn</strain>
    </source>
</reference>
<reference evidence="2" key="2">
    <citation type="submission" date="2015-01" db="EMBL/GenBank/DDBJ databases">
        <title>Evolutionary Origins and Diversification of the Mycorrhizal Mutualists.</title>
        <authorList>
            <consortium name="DOE Joint Genome Institute"/>
            <consortium name="Mycorrhizal Genomics Consortium"/>
            <person name="Kohler A."/>
            <person name="Kuo A."/>
            <person name="Nagy L.G."/>
            <person name="Floudas D."/>
            <person name="Copeland A."/>
            <person name="Barry K.W."/>
            <person name="Cichocki N."/>
            <person name="Veneault-Fourrey C."/>
            <person name="LaButti K."/>
            <person name="Lindquist E.A."/>
            <person name="Lipzen A."/>
            <person name="Lundell T."/>
            <person name="Morin E."/>
            <person name="Murat C."/>
            <person name="Riley R."/>
            <person name="Ohm R."/>
            <person name="Sun H."/>
            <person name="Tunlid A."/>
            <person name="Henrissat B."/>
            <person name="Grigoriev I.V."/>
            <person name="Hibbett D.S."/>
            <person name="Martin F."/>
        </authorList>
    </citation>
    <scope>NUCLEOTIDE SEQUENCE [LARGE SCALE GENOMIC DNA]</scope>
    <source>
        <strain evidence="2">Zn</strain>
    </source>
</reference>
<dbReference type="InParanoid" id="A0A0C3CV70"/>
<protein>
    <submittedName>
        <fullName evidence="1">Uncharacterized protein</fullName>
    </submittedName>
</protein>
<dbReference type="STRING" id="913774.A0A0C3CV70"/>
<dbReference type="AlphaFoldDB" id="A0A0C3CV70"/>
<dbReference type="EMBL" id="KN832874">
    <property type="protein sequence ID" value="KIN02899.1"/>
    <property type="molecule type" value="Genomic_DNA"/>
</dbReference>
<accession>A0A0C3CV70</accession>
<name>A0A0C3CV70_OIDMZ</name>
<dbReference type="OrthoDB" id="4161789at2759"/>
<dbReference type="HOGENOM" id="CLU_2146592_0_0_1"/>
<gene>
    <name evidence="1" type="ORF">OIDMADRAFT_52722</name>
</gene>